<dbReference type="InterPro" id="IPR036259">
    <property type="entry name" value="MFS_trans_sf"/>
</dbReference>
<dbReference type="InterPro" id="IPR011701">
    <property type="entry name" value="MFS"/>
</dbReference>
<comment type="subcellular location">
    <subcellularLocation>
        <location evidence="1">Membrane</location>
        <topology evidence="1">Multi-pass membrane protein</topology>
    </subcellularLocation>
</comment>
<name>A0A1F5LCH9_PENAI</name>
<keyword evidence="4 5" id="KW-0472">Membrane</keyword>
<evidence type="ECO:0000256" key="1">
    <source>
        <dbReference type="ARBA" id="ARBA00004141"/>
    </source>
</evidence>
<evidence type="ECO:0000313" key="8">
    <source>
        <dbReference type="Proteomes" id="UP000177622"/>
    </source>
</evidence>
<dbReference type="OrthoDB" id="446368at2759"/>
<reference evidence="7 8" key="1">
    <citation type="journal article" date="2016" name="Sci. Rep.">
        <title>Penicillium arizonense, a new, genome sequenced fungal species, reveals a high chemical diversity in secreted metabolites.</title>
        <authorList>
            <person name="Grijseels S."/>
            <person name="Nielsen J.C."/>
            <person name="Randelovic M."/>
            <person name="Nielsen J."/>
            <person name="Nielsen K.F."/>
            <person name="Workman M."/>
            <person name="Frisvad J.C."/>
        </authorList>
    </citation>
    <scope>NUCLEOTIDE SEQUENCE [LARGE SCALE GENOMIC DNA]</scope>
    <source>
        <strain evidence="7 8">CBS 141311</strain>
    </source>
</reference>
<keyword evidence="3 5" id="KW-1133">Transmembrane helix</keyword>
<organism evidence="7 8">
    <name type="scientific">Penicillium arizonense</name>
    <dbReference type="NCBI Taxonomy" id="1835702"/>
    <lineage>
        <taxon>Eukaryota</taxon>
        <taxon>Fungi</taxon>
        <taxon>Dikarya</taxon>
        <taxon>Ascomycota</taxon>
        <taxon>Pezizomycotina</taxon>
        <taxon>Eurotiomycetes</taxon>
        <taxon>Eurotiomycetidae</taxon>
        <taxon>Eurotiales</taxon>
        <taxon>Aspergillaceae</taxon>
        <taxon>Penicillium</taxon>
    </lineage>
</organism>
<evidence type="ECO:0000256" key="4">
    <source>
        <dbReference type="ARBA" id="ARBA00023136"/>
    </source>
</evidence>
<evidence type="ECO:0000256" key="5">
    <source>
        <dbReference type="SAM" id="Phobius"/>
    </source>
</evidence>
<evidence type="ECO:0000256" key="2">
    <source>
        <dbReference type="ARBA" id="ARBA00022692"/>
    </source>
</evidence>
<dbReference type="PROSITE" id="PS50850">
    <property type="entry name" value="MFS"/>
    <property type="match status" value="1"/>
</dbReference>
<feature type="transmembrane region" description="Helical" evidence="5">
    <location>
        <begin position="153"/>
        <end position="176"/>
    </location>
</feature>
<dbReference type="AlphaFoldDB" id="A0A1F5LCH9"/>
<feature type="transmembrane region" description="Helical" evidence="5">
    <location>
        <begin position="115"/>
        <end position="141"/>
    </location>
</feature>
<dbReference type="GO" id="GO:0022857">
    <property type="term" value="F:transmembrane transporter activity"/>
    <property type="evidence" value="ECO:0007669"/>
    <property type="project" value="InterPro"/>
</dbReference>
<proteinExistence type="predicted"/>
<dbReference type="Pfam" id="PF07690">
    <property type="entry name" value="MFS_1"/>
    <property type="match status" value="1"/>
</dbReference>
<evidence type="ECO:0000256" key="3">
    <source>
        <dbReference type="ARBA" id="ARBA00022989"/>
    </source>
</evidence>
<keyword evidence="8" id="KW-1185">Reference proteome</keyword>
<dbReference type="RefSeq" id="XP_022486243.1">
    <property type="nucleotide sequence ID" value="XM_022633878.1"/>
</dbReference>
<dbReference type="STRING" id="1835702.A0A1F5LCH9"/>
<dbReference type="PANTHER" id="PTHR23502:SF47">
    <property type="entry name" value="MAJOR FACILITATOR SUPERFAMILY (MFS) PROFILE DOMAIN-CONTAINING PROTEIN-RELATED"/>
    <property type="match status" value="1"/>
</dbReference>
<feature type="transmembrane region" description="Helical" evidence="5">
    <location>
        <begin position="197"/>
        <end position="219"/>
    </location>
</feature>
<feature type="transmembrane region" description="Helical" evidence="5">
    <location>
        <begin position="239"/>
        <end position="262"/>
    </location>
</feature>
<comment type="caution">
    <text evidence="7">The sequence shown here is derived from an EMBL/GenBank/DDBJ whole genome shotgun (WGS) entry which is preliminary data.</text>
</comment>
<dbReference type="EMBL" id="LXJU01000015">
    <property type="protein sequence ID" value="OGE50797.1"/>
    <property type="molecule type" value="Genomic_DNA"/>
</dbReference>
<dbReference type="PANTHER" id="PTHR23502">
    <property type="entry name" value="MAJOR FACILITATOR SUPERFAMILY"/>
    <property type="match status" value="1"/>
</dbReference>
<gene>
    <name evidence="7" type="ORF">PENARI_c015G09961</name>
</gene>
<keyword evidence="2 5" id="KW-0812">Transmembrane</keyword>
<dbReference type="SUPFAM" id="SSF103473">
    <property type="entry name" value="MFS general substrate transporter"/>
    <property type="match status" value="1"/>
</dbReference>
<dbReference type="GO" id="GO:0005886">
    <property type="term" value="C:plasma membrane"/>
    <property type="evidence" value="ECO:0007669"/>
    <property type="project" value="TreeGrafter"/>
</dbReference>
<sequence>MLGPICVTFSIATTSSEKLRVSEEVMILVTGLFMLGFAFGPIIFGPLSELYGRKRPMFLGMFVFAIFHVPVAVARNLQAIFIFRFLGGVLASAPPLAIVSGIVTDIFEPVERGIAISIFAASSFVGPVAGPITGSFITLLSGWRWTEYITATWAFAFSIIGFLTIPETFKVTFLTQRAKCQRTKTKNWAFHAKRRRALLEPILLLLTLHVGFIYVFLYICFEAYPISFQYDRGWQEGVAALAFVAIICGVAVACLIIVIFSLTRYRSIFCRTG</sequence>
<dbReference type="InterPro" id="IPR020846">
    <property type="entry name" value="MFS_dom"/>
</dbReference>
<feature type="transmembrane region" description="Helical" evidence="5">
    <location>
        <begin position="56"/>
        <end position="74"/>
    </location>
</feature>
<dbReference type="Gene3D" id="1.20.1250.20">
    <property type="entry name" value="MFS general substrate transporter like domains"/>
    <property type="match status" value="1"/>
</dbReference>
<feature type="transmembrane region" description="Helical" evidence="5">
    <location>
        <begin position="80"/>
        <end position="103"/>
    </location>
</feature>
<feature type="domain" description="Major facilitator superfamily (MFS) profile" evidence="6">
    <location>
        <begin position="1"/>
        <end position="273"/>
    </location>
</feature>
<dbReference type="GeneID" id="34578612"/>
<feature type="transmembrane region" description="Helical" evidence="5">
    <location>
        <begin position="25"/>
        <end position="44"/>
    </location>
</feature>
<dbReference type="Proteomes" id="UP000177622">
    <property type="component" value="Unassembled WGS sequence"/>
</dbReference>
<evidence type="ECO:0000313" key="7">
    <source>
        <dbReference type="EMBL" id="OGE50797.1"/>
    </source>
</evidence>
<accession>A0A1F5LCH9</accession>
<evidence type="ECO:0000259" key="6">
    <source>
        <dbReference type="PROSITE" id="PS50850"/>
    </source>
</evidence>
<protein>
    <recommendedName>
        <fullName evidence="6">Major facilitator superfamily (MFS) profile domain-containing protein</fullName>
    </recommendedName>
</protein>